<feature type="signal peptide" evidence="1">
    <location>
        <begin position="1"/>
        <end position="18"/>
    </location>
</feature>
<dbReference type="eggNOG" id="COG1376">
    <property type="taxonomic scope" value="Bacteria"/>
</dbReference>
<dbReference type="RefSeq" id="WP_023050915.1">
    <property type="nucleotide sequence ID" value="NZ_CP173065.2"/>
</dbReference>
<dbReference type="PANTHER" id="PTHR38477:SF1">
    <property type="entry name" value="MUREIN L,D-TRANSPEPTIDASE CATALYTIC DOMAIN FAMILY PROTEIN"/>
    <property type="match status" value="1"/>
</dbReference>
<dbReference type="AlphaFoldDB" id="U7VAK8"/>
<evidence type="ECO:0000313" key="2">
    <source>
        <dbReference type="EMBL" id="ERT68727.1"/>
    </source>
</evidence>
<evidence type="ECO:0000313" key="3">
    <source>
        <dbReference type="Proteomes" id="UP000017081"/>
    </source>
</evidence>
<evidence type="ECO:0008006" key="4">
    <source>
        <dbReference type="Google" id="ProtNLM"/>
    </source>
</evidence>
<dbReference type="InterPro" id="IPR032676">
    <property type="entry name" value="YkuD_2"/>
</dbReference>
<sequence>MIKNMMFILLTLASSAMASMGSYSINEKLNLDSSLSIENIKVRKSNSFAFTPNSSVENLYRELNLTNKMDFTTFSNAISGMKKLKDVKEDIITIIDFTKSSIKERFFVIDLKNKKTLFSTYVMHGKNSGESIPREFSNAVNSFKSSPGFYKTENTYNGEYGYSLRLNGLEKGINDKARERAIVVHGSQYAKPKPGAKKLDRSLGCPAIPKEISDKVINKIKDGRLLYIHTNEKSYAQKSSII</sequence>
<dbReference type="PANTHER" id="PTHR38477">
    <property type="entry name" value="HYPOTHETICAL EXPORTED PROTEIN"/>
    <property type="match status" value="1"/>
</dbReference>
<organism evidence="2 3">
    <name type="scientific">Cetobacterium somerae ATCC BAA-474</name>
    <dbReference type="NCBI Taxonomy" id="1319815"/>
    <lineage>
        <taxon>Bacteria</taxon>
        <taxon>Fusobacteriati</taxon>
        <taxon>Fusobacteriota</taxon>
        <taxon>Fusobacteriia</taxon>
        <taxon>Fusobacteriales</taxon>
        <taxon>Fusobacteriaceae</taxon>
        <taxon>Cetobacterium</taxon>
    </lineage>
</organism>
<feature type="chain" id="PRO_5004688639" description="YkuD domain-containing protein" evidence="1">
    <location>
        <begin position="19"/>
        <end position="242"/>
    </location>
</feature>
<dbReference type="Pfam" id="PF13645">
    <property type="entry name" value="YkuD_2"/>
    <property type="match status" value="1"/>
</dbReference>
<gene>
    <name evidence="2" type="ORF">HMPREF0202_01377</name>
</gene>
<keyword evidence="1" id="KW-0732">Signal</keyword>
<keyword evidence="3" id="KW-1185">Reference proteome</keyword>
<protein>
    <recommendedName>
        <fullName evidence="4">YkuD domain-containing protein</fullName>
    </recommendedName>
</protein>
<dbReference type="STRING" id="1319815.HMPREF0202_01377"/>
<evidence type="ECO:0000256" key="1">
    <source>
        <dbReference type="SAM" id="SignalP"/>
    </source>
</evidence>
<proteinExistence type="predicted"/>
<dbReference type="PATRIC" id="fig|1319815.3.peg.1323"/>
<dbReference type="HOGENOM" id="CLU_080995_1_0_0"/>
<name>U7VAK8_9FUSO</name>
<dbReference type="Proteomes" id="UP000017081">
    <property type="component" value="Unassembled WGS sequence"/>
</dbReference>
<dbReference type="EMBL" id="AXZF01000053">
    <property type="protein sequence ID" value="ERT68727.1"/>
    <property type="molecule type" value="Genomic_DNA"/>
</dbReference>
<accession>U7VAK8</accession>
<comment type="caution">
    <text evidence="2">The sequence shown here is derived from an EMBL/GenBank/DDBJ whole genome shotgun (WGS) entry which is preliminary data.</text>
</comment>
<reference evidence="2 3" key="1">
    <citation type="submission" date="2013-08" db="EMBL/GenBank/DDBJ databases">
        <authorList>
            <person name="Weinstock G."/>
            <person name="Sodergren E."/>
            <person name="Wylie T."/>
            <person name="Fulton L."/>
            <person name="Fulton R."/>
            <person name="Fronick C."/>
            <person name="O'Laughlin M."/>
            <person name="Godfrey J."/>
            <person name="Miner T."/>
            <person name="Herter B."/>
            <person name="Appelbaum E."/>
            <person name="Cordes M."/>
            <person name="Lek S."/>
            <person name="Wollam A."/>
            <person name="Pepin K.H."/>
            <person name="Palsikar V.B."/>
            <person name="Mitreva M."/>
            <person name="Wilson R.K."/>
        </authorList>
    </citation>
    <scope>NUCLEOTIDE SEQUENCE [LARGE SCALE GENOMIC DNA]</scope>
    <source>
        <strain evidence="2 3">ATCC BAA-474</strain>
    </source>
</reference>